<comment type="caution">
    <text evidence="2">The sequence shown here is derived from an EMBL/GenBank/DDBJ whole genome shotgun (WGS) entry which is preliminary data.</text>
</comment>
<dbReference type="EMBL" id="JABBJJ010000021">
    <property type="protein sequence ID" value="NMO14588.1"/>
    <property type="molecule type" value="Genomic_DNA"/>
</dbReference>
<dbReference type="Gene3D" id="3.10.180.10">
    <property type="entry name" value="2,3-Dihydroxybiphenyl 1,2-Dioxygenase, domain 1"/>
    <property type="match status" value="1"/>
</dbReference>
<evidence type="ECO:0000259" key="1">
    <source>
        <dbReference type="PROSITE" id="PS51819"/>
    </source>
</evidence>
<evidence type="ECO:0000313" key="3">
    <source>
        <dbReference type="Proteomes" id="UP000518300"/>
    </source>
</evidence>
<proteinExistence type="predicted"/>
<gene>
    <name evidence="2" type="ORF">HG543_06900</name>
</gene>
<evidence type="ECO:0000313" key="2">
    <source>
        <dbReference type="EMBL" id="NMO14588.1"/>
    </source>
</evidence>
<dbReference type="InterPro" id="IPR029068">
    <property type="entry name" value="Glyas_Bleomycin-R_OHBP_Dase"/>
</dbReference>
<dbReference type="AlphaFoldDB" id="A0A848LFY2"/>
<name>A0A848LFY2_9BACT</name>
<reference evidence="2 3" key="1">
    <citation type="submission" date="2020-04" db="EMBL/GenBank/DDBJ databases">
        <title>Draft genome of Pyxidicoccus fallax type strain.</title>
        <authorList>
            <person name="Whitworth D.E."/>
        </authorList>
    </citation>
    <scope>NUCLEOTIDE SEQUENCE [LARGE SCALE GENOMIC DNA]</scope>
    <source>
        <strain evidence="2 3">DSM 14698</strain>
    </source>
</reference>
<dbReference type="Proteomes" id="UP000518300">
    <property type="component" value="Unassembled WGS sequence"/>
</dbReference>
<dbReference type="SUPFAM" id="SSF54593">
    <property type="entry name" value="Glyoxalase/Bleomycin resistance protein/Dihydroxybiphenyl dioxygenase"/>
    <property type="match status" value="1"/>
</dbReference>
<dbReference type="InterPro" id="IPR037523">
    <property type="entry name" value="VOC_core"/>
</dbReference>
<dbReference type="InterPro" id="IPR004360">
    <property type="entry name" value="Glyas_Fos-R_dOase_dom"/>
</dbReference>
<feature type="domain" description="VOC" evidence="1">
    <location>
        <begin position="8"/>
        <end position="136"/>
    </location>
</feature>
<keyword evidence="3" id="KW-1185">Reference proteome</keyword>
<dbReference type="PROSITE" id="PS51819">
    <property type="entry name" value="VOC"/>
    <property type="match status" value="1"/>
</dbReference>
<organism evidence="2 3">
    <name type="scientific">Pyxidicoccus fallax</name>
    <dbReference type="NCBI Taxonomy" id="394095"/>
    <lineage>
        <taxon>Bacteria</taxon>
        <taxon>Pseudomonadati</taxon>
        <taxon>Myxococcota</taxon>
        <taxon>Myxococcia</taxon>
        <taxon>Myxococcales</taxon>
        <taxon>Cystobacterineae</taxon>
        <taxon>Myxococcaceae</taxon>
        <taxon>Pyxidicoccus</taxon>
    </lineage>
</organism>
<sequence>MGQPTRLTVRPQTLMAVRDVKASSAWYQTLLGVGSGCDPDHPHRLVYDRLLSGDTLVLQLHRWDAEDHPNLIDPDRAPHGHGVLLWFEVDDFDAAVDRARRLGARILEEPHVNPAPRHREIWLQDPDGYVVVLASPDGEADAA</sequence>
<dbReference type="Pfam" id="PF00903">
    <property type="entry name" value="Glyoxalase"/>
    <property type="match status" value="1"/>
</dbReference>
<protein>
    <submittedName>
        <fullName evidence="2">VOC family protein</fullName>
    </submittedName>
</protein>
<accession>A0A848LFY2</accession>